<dbReference type="SUPFAM" id="SSF52540">
    <property type="entry name" value="P-loop containing nucleoside triphosphate hydrolases"/>
    <property type="match status" value="1"/>
</dbReference>
<dbReference type="Proteomes" id="UP000255265">
    <property type="component" value="Unassembled WGS sequence"/>
</dbReference>
<name>A0A370FHD9_9BURK</name>
<dbReference type="AlphaFoldDB" id="A0A370FHD9"/>
<dbReference type="GO" id="GO:0005524">
    <property type="term" value="F:ATP binding"/>
    <property type="evidence" value="ECO:0007669"/>
    <property type="project" value="InterPro"/>
</dbReference>
<dbReference type="EMBL" id="QQAV01000003">
    <property type="protein sequence ID" value="RDI26154.1"/>
    <property type="molecule type" value="Genomic_DNA"/>
</dbReference>
<protein>
    <submittedName>
        <fullName evidence="2">Putative ATPase</fullName>
    </submittedName>
</protein>
<dbReference type="Gene3D" id="3.40.50.300">
    <property type="entry name" value="P-loop containing nucleotide triphosphate hydrolases"/>
    <property type="match status" value="1"/>
</dbReference>
<dbReference type="RefSeq" id="WP_114802725.1">
    <property type="nucleotide sequence ID" value="NZ_QQAV01000003.1"/>
</dbReference>
<comment type="caution">
    <text evidence="2">The sequence shown here is derived from an EMBL/GenBank/DDBJ whole genome shotgun (WGS) entry which is preliminary data.</text>
</comment>
<dbReference type="PIRSF" id="PIRSF029347">
    <property type="entry name" value="RecF"/>
    <property type="match status" value="1"/>
</dbReference>
<evidence type="ECO:0000259" key="1">
    <source>
        <dbReference type="Pfam" id="PF13304"/>
    </source>
</evidence>
<keyword evidence="3" id="KW-1185">Reference proteome</keyword>
<dbReference type="OrthoDB" id="9815944at2"/>
<dbReference type="Pfam" id="PF13304">
    <property type="entry name" value="AAA_21"/>
    <property type="match status" value="1"/>
</dbReference>
<evidence type="ECO:0000313" key="2">
    <source>
        <dbReference type="EMBL" id="RDI26154.1"/>
    </source>
</evidence>
<evidence type="ECO:0000313" key="3">
    <source>
        <dbReference type="Proteomes" id="UP000255265"/>
    </source>
</evidence>
<dbReference type="InterPro" id="IPR003959">
    <property type="entry name" value="ATPase_AAA_core"/>
</dbReference>
<gene>
    <name evidence="2" type="ORF">DFR41_103311</name>
</gene>
<dbReference type="InterPro" id="IPR014555">
    <property type="entry name" value="RecF-like"/>
</dbReference>
<feature type="domain" description="ATPase AAA-type core" evidence="1">
    <location>
        <begin position="25"/>
        <end position="315"/>
    </location>
</feature>
<dbReference type="GO" id="GO:0016887">
    <property type="term" value="F:ATP hydrolysis activity"/>
    <property type="evidence" value="ECO:0007669"/>
    <property type="project" value="InterPro"/>
</dbReference>
<organism evidence="2 3">
    <name type="scientific">Pseudacidovorax intermedius</name>
    <dbReference type="NCBI Taxonomy" id="433924"/>
    <lineage>
        <taxon>Bacteria</taxon>
        <taxon>Pseudomonadati</taxon>
        <taxon>Pseudomonadota</taxon>
        <taxon>Betaproteobacteria</taxon>
        <taxon>Burkholderiales</taxon>
        <taxon>Comamonadaceae</taxon>
        <taxon>Pseudacidovorax</taxon>
    </lineage>
</organism>
<dbReference type="InterPro" id="IPR027417">
    <property type="entry name" value="P-loop_NTPase"/>
</dbReference>
<proteinExistence type="predicted"/>
<dbReference type="PANTHER" id="PTHR32182:SF22">
    <property type="entry name" value="ATP-DEPENDENT ENDONUCLEASE, OLD FAMILY-RELATED"/>
    <property type="match status" value="1"/>
</dbReference>
<dbReference type="GO" id="GO:0006302">
    <property type="term" value="P:double-strand break repair"/>
    <property type="evidence" value="ECO:0007669"/>
    <property type="project" value="TreeGrafter"/>
</dbReference>
<sequence length="367" mass="41070">MKIDTISVEGYKSFAKVDQFALGNLNVLIGANGAGKSNFLSLFRLLTAASQGNLQTYVKSQGGPDVLLHGGRKRTPQLSIALRFRPNGSVVNGYDITLAPTADNRFQFVREVPWIDGDFGITRYQLGSAHEEARLLADTRQVSQYVARWMKSWQQFHFHDTSEGAAVKLPHPSNDNLRLKPQADNLAAYLYRLRALRSHQAAYQRIVDTVKLAAPFFGGFVDRAPMPNTVELEWFEQSDPETPYRAHTLSDGTLRFICLTTLLLQPSHLLPDTILIDEPELGLHPFAINLLADMMKELAQTKQLIVSTQSVELLNAMEPKDVVVAQRVDGATTLERLDAEELRGWLDDYQSLGELWKRNVIGGRPSL</sequence>
<dbReference type="GO" id="GO:0000731">
    <property type="term" value="P:DNA synthesis involved in DNA repair"/>
    <property type="evidence" value="ECO:0007669"/>
    <property type="project" value="TreeGrafter"/>
</dbReference>
<dbReference type="PANTHER" id="PTHR32182">
    <property type="entry name" value="DNA REPLICATION AND REPAIR PROTEIN RECF"/>
    <property type="match status" value="1"/>
</dbReference>
<reference evidence="2 3" key="1">
    <citation type="submission" date="2018-07" db="EMBL/GenBank/DDBJ databases">
        <title>Genomic Encyclopedia of Type Strains, Phase IV (KMG-IV): sequencing the most valuable type-strain genomes for metagenomic binning, comparative biology and taxonomic classification.</title>
        <authorList>
            <person name="Goeker M."/>
        </authorList>
    </citation>
    <scope>NUCLEOTIDE SEQUENCE [LARGE SCALE GENOMIC DNA]</scope>
    <source>
        <strain evidence="2 3">DSM 21352</strain>
    </source>
</reference>
<accession>A0A370FHD9</accession>